<protein>
    <submittedName>
        <fullName evidence="2">Uncharacterized protein</fullName>
    </submittedName>
</protein>
<dbReference type="InParanoid" id="E9HWB2"/>
<name>E9HWB2_DAPPU</name>
<evidence type="ECO:0000313" key="2">
    <source>
        <dbReference type="EMBL" id="EFX63961.1"/>
    </source>
</evidence>
<dbReference type="HOGENOM" id="CLU_2212561_0_0_1"/>
<keyword evidence="1" id="KW-0175">Coiled coil</keyword>
<dbReference type="EMBL" id="GL732911">
    <property type="protein sequence ID" value="EFX63961.1"/>
    <property type="molecule type" value="Genomic_DNA"/>
</dbReference>
<dbReference type="Proteomes" id="UP000000305">
    <property type="component" value="Unassembled WGS sequence"/>
</dbReference>
<dbReference type="OrthoDB" id="6395070at2759"/>
<proteinExistence type="predicted"/>
<gene>
    <name evidence="2" type="ORF">DAPPUDRAFT_267327</name>
</gene>
<accession>E9HWB2</accession>
<evidence type="ECO:0000313" key="3">
    <source>
        <dbReference type="Proteomes" id="UP000000305"/>
    </source>
</evidence>
<dbReference type="AlphaFoldDB" id="E9HWB2"/>
<sequence length="107" mass="11788">MHSTANPDQEMDDLKKEVAKLRSQIEAISVHHPQTTARLETLEITVQDIQEKIASLVELPQTIEKIKKDVATGFESSHAQLANITALLQANRPLAKPPDKPTTNATV</sequence>
<dbReference type="KEGG" id="dpx:DAPPUDRAFT_267327"/>
<organism evidence="2 3">
    <name type="scientific">Daphnia pulex</name>
    <name type="common">Water flea</name>
    <dbReference type="NCBI Taxonomy" id="6669"/>
    <lineage>
        <taxon>Eukaryota</taxon>
        <taxon>Metazoa</taxon>
        <taxon>Ecdysozoa</taxon>
        <taxon>Arthropoda</taxon>
        <taxon>Crustacea</taxon>
        <taxon>Branchiopoda</taxon>
        <taxon>Diplostraca</taxon>
        <taxon>Cladocera</taxon>
        <taxon>Anomopoda</taxon>
        <taxon>Daphniidae</taxon>
        <taxon>Daphnia</taxon>
    </lineage>
</organism>
<keyword evidence="3" id="KW-1185">Reference proteome</keyword>
<reference evidence="2 3" key="1">
    <citation type="journal article" date="2011" name="Science">
        <title>The ecoresponsive genome of Daphnia pulex.</title>
        <authorList>
            <person name="Colbourne J.K."/>
            <person name="Pfrender M.E."/>
            <person name="Gilbert D."/>
            <person name="Thomas W.K."/>
            <person name="Tucker A."/>
            <person name="Oakley T.H."/>
            <person name="Tokishita S."/>
            <person name="Aerts A."/>
            <person name="Arnold G.J."/>
            <person name="Basu M.K."/>
            <person name="Bauer D.J."/>
            <person name="Caceres C.E."/>
            <person name="Carmel L."/>
            <person name="Casola C."/>
            <person name="Choi J.H."/>
            <person name="Detter J.C."/>
            <person name="Dong Q."/>
            <person name="Dusheyko S."/>
            <person name="Eads B.D."/>
            <person name="Frohlich T."/>
            <person name="Geiler-Samerotte K.A."/>
            <person name="Gerlach D."/>
            <person name="Hatcher P."/>
            <person name="Jogdeo S."/>
            <person name="Krijgsveld J."/>
            <person name="Kriventseva E.V."/>
            <person name="Kultz D."/>
            <person name="Laforsch C."/>
            <person name="Lindquist E."/>
            <person name="Lopez J."/>
            <person name="Manak J.R."/>
            <person name="Muller J."/>
            <person name="Pangilinan J."/>
            <person name="Patwardhan R.P."/>
            <person name="Pitluck S."/>
            <person name="Pritham E.J."/>
            <person name="Rechtsteiner A."/>
            <person name="Rho M."/>
            <person name="Rogozin I.B."/>
            <person name="Sakarya O."/>
            <person name="Salamov A."/>
            <person name="Schaack S."/>
            <person name="Shapiro H."/>
            <person name="Shiga Y."/>
            <person name="Skalitzky C."/>
            <person name="Smith Z."/>
            <person name="Souvorov A."/>
            <person name="Sung W."/>
            <person name="Tang Z."/>
            <person name="Tsuchiya D."/>
            <person name="Tu H."/>
            <person name="Vos H."/>
            <person name="Wang M."/>
            <person name="Wolf Y.I."/>
            <person name="Yamagata H."/>
            <person name="Yamada T."/>
            <person name="Ye Y."/>
            <person name="Shaw J.R."/>
            <person name="Andrews J."/>
            <person name="Crease T.J."/>
            <person name="Tang H."/>
            <person name="Lucas S.M."/>
            <person name="Robertson H.M."/>
            <person name="Bork P."/>
            <person name="Koonin E.V."/>
            <person name="Zdobnov E.M."/>
            <person name="Grigoriev I.V."/>
            <person name="Lynch M."/>
            <person name="Boore J.L."/>
        </authorList>
    </citation>
    <scope>NUCLEOTIDE SEQUENCE [LARGE SCALE GENOMIC DNA]</scope>
</reference>
<evidence type="ECO:0000256" key="1">
    <source>
        <dbReference type="SAM" id="Coils"/>
    </source>
</evidence>
<feature type="coiled-coil region" evidence="1">
    <location>
        <begin position="11"/>
        <end position="59"/>
    </location>
</feature>